<dbReference type="Gene3D" id="1.20.1720.10">
    <property type="entry name" value="Multidrug resistance protein D"/>
    <property type="match status" value="1"/>
</dbReference>
<feature type="transmembrane region" description="Helical" evidence="5">
    <location>
        <begin position="155"/>
        <end position="178"/>
    </location>
</feature>
<comment type="subcellular location">
    <subcellularLocation>
        <location evidence="1">Membrane</location>
        <topology evidence="1">Multi-pass membrane protein</topology>
    </subcellularLocation>
</comment>
<organism evidence="7 8">
    <name type="scientific">Methylobacterium brachythecii</name>
    <dbReference type="NCBI Taxonomy" id="1176177"/>
    <lineage>
        <taxon>Bacteria</taxon>
        <taxon>Pseudomonadati</taxon>
        <taxon>Pseudomonadota</taxon>
        <taxon>Alphaproteobacteria</taxon>
        <taxon>Hyphomicrobiales</taxon>
        <taxon>Methylobacteriaceae</taxon>
        <taxon>Methylobacterium</taxon>
    </lineage>
</organism>
<dbReference type="Gene3D" id="1.20.1250.20">
    <property type="entry name" value="MFS general substrate transporter like domains"/>
    <property type="match status" value="1"/>
</dbReference>
<dbReference type="Proteomes" id="UP001156881">
    <property type="component" value="Unassembled WGS sequence"/>
</dbReference>
<dbReference type="InterPro" id="IPR020846">
    <property type="entry name" value="MFS_dom"/>
</dbReference>
<dbReference type="SUPFAM" id="SSF103473">
    <property type="entry name" value="MFS general substrate transporter"/>
    <property type="match status" value="1"/>
</dbReference>
<feature type="transmembrane region" description="Helical" evidence="5">
    <location>
        <begin position="323"/>
        <end position="343"/>
    </location>
</feature>
<feature type="transmembrane region" description="Helical" evidence="5">
    <location>
        <begin position="379"/>
        <end position="403"/>
    </location>
</feature>
<keyword evidence="3 5" id="KW-1133">Transmembrane helix</keyword>
<protein>
    <submittedName>
        <fullName evidence="7">MFS transporter</fullName>
    </submittedName>
</protein>
<keyword evidence="4 5" id="KW-0472">Membrane</keyword>
<dbReference type="PANTHER" id="PTHR42718">
    <property type="entry name" value="MAJOR FACILITATOR SUPERFAMILY MULTIDRUG TRANSPORTER MFSC"/>
    <property type="match status" value="1"/>
</dbReference>
<accession>A0ABQ6D4V8</accession>
<feature type="transmembrane region" description="Helical" evidence="5">
    <location>
        <begin position="122"/>
        <end position="143"/>
    </location>
</feature>
<feature type="transmembrane region" description="Helical" evidence="5">
    <location>
        <begin position="184"/>
        <end position="204"/>
    </location>
</feature>
<evidence type="ECO:0000259" key="6">
    <source>
        <dbReference type="PROSITE" id="PS50850"/>
    </source>
</evidence>
<dbReference type="InterPro" id="IPR036259">
    <property type="entry name" value="MFS_trans_sf"/>
</dbReference>
<evidence type="ECO:0000313" key="7">
    <source>
        <dbReference type="EMBL" id="GLS45388.1"/>
    </source>
</evidence>
<keyword evidence="8" id="KW-1185">Reference proteome</keyword>
<dbReference type="PROSITE" id="PS50850">
    <property type="entry name" value="MFS"/>
    <property type="match status" value="1"/>
</dbReference>
<dbReference type="EMBL" id="BSPG01000021">
    <property type="protein sequence ID" value="GLS45388.1"/>
    <property type="molecule type" value="Genomic_DNA"/>
</dbReference>
<dbReference type="InterPro" id="IPR011701">
    <property type="entry name" value="MFS"/>
</dbReference>
<evidence type="ECO:0000313" key="8">
    <source>
        <dbReference type="Proteomes" id="UP001156881"/>
    </source>
</evidence>
<evidence type="ECO:0000256" key="4">
    <source>
        <dbReference type="ARBA" id="ARBA00023136"/>
    </source>
</evidence>
<dbReference type="CDD" id="cd17321">
    <property type="entry name" value="MFS_MMR_MDR_like"/>
    <property type="match status" value="1"/>
</dbReference>
<feature type="transmembrane region" description="Helical" evidence="5">
    <location>
        <begin position="216"/>
        <end position="236"/>
    </location>
</feature>
<proteinExistence type="predicted"/>
<feature type="transmembrane region" description="Helical" evidence="5">
    <location>
        <begin position="66"/>
        <end position="85"/>
    </location>
</feature>
<name>A0ABQ6D4V8_9HYPH</name>
<evidence type="ECO:0000256" key="2">
    <source>
        <dbReference type="ARBA" id="ARBA00022692"/>
    </source>
</evidence>
<dbReference type="Pfam" id="PF07690">
    <property type="entry name" value="MFS_1"/>
    <property type="match status" value="1"/>
</dbReference>
<comment type="caution">
    <text evidence="7">The sequence shown here is derived from an EMBL/GenBank/DDBJ whole genome shotgun (WGS) entry which is preliminary data.</text>
</comment>
<feature type="transmembrane region" description="Helical" evidence="5">
    <location>
        <begin position="97"/>
        <end position="116"/>
    </location>
</feature>
<feature type="transmembrane region" description="Helical" evidence="5">
    <location>
        <begin position="415"/>
        <end position="437"/>
    </location>
</feature>
<evidence type="ECO:0000256" key="1">
    <source>
        <dbReference type="ARBA" id="ARBA00004141"/>
    </source>
</evidence>
<feature type="transmembrane region" description="Helical" evidence="5">
    <location>
        <begin position="350"/>
        <end position="367"/>
    </location>
</feature>
<gene>
    <name evidence="7" type="ORF">GCM10007884_33780</name>
</gene>
<keyword evidence="2 5" id="KW-0812">Transmembrane</keyword>
<feature type="transmembrane region" description="Helical" evidence="5">
    <location>
        <begin position="285"/>
        <end position="311"/>
    </location>
</feature>
<feature type="transmembrane region" description="Helical" evidence="5">
    <location>
        <begin position="443"/>
        <end position="468"/>
    </location>
</feature>
<sequence length="472" mass="47326">MSGPHPGVDRQIGDVRGDGADESVLHHPSLTLATCILASSLSFVDGSVVNVGLVALDRDLGSGAAGLQWVINGYLLPLTALLLLGGAVGDRIGRRRTLILGVSLFGIASIACGLASNLGTLVVARIVQGCGAALLLPNSLAILNDTFSGEKRGRAVGIWSAAGAATAALGPLFGGWLIDWIGWRAIFLINLPLALGAVVLAWLYVRRDGESDGEPLDIVGAMLATSGLGAATWGLISGSEKGHSALGPSGLLFAGALLLVGFVAWERRLGNRAMMPPALFGTWSFAGLTLLTFLLYGALGVMLILVPYVLIEGAGYSSTAAGAALLPLPAIIAVGSPILGGLAGRMGSRTLLIGGPLIVAAGFLLLLRTGAGSGYWSTVFPGLALTAIGMACAVAPLTTAVLASVDDRHSGSAAGFNSAVARAGGLLATGLIGSILAARGEELVGAFHTAVVVAALACIAAGAGGLALERRA</sequence>
<feature type="transmembrane region" description="Helical" evidence="5">
    <location>
        <begin position="248"/>
        <end position="265"/>
    </location>
</feature>
<feature type="domain" description="Major facilitator superfamily (MFS) profile" evidence="6">
    <location>
        <begin position="31"/>
        <end position="472"/>
    </location>
</feature>
<dbReference type="PANTHER" id="PTHR42718:SF42">
    <property type="entry name" value="EXPORT PROTEIN"/>
    <property type="match status" value="1"/>
</dbReference>
<evidence type="ECO:0000256" key="5">
    <source>
        <dbReference type="SAM" id="Phobius"/>
    </source>
</evidence>
<evidence type="ECO:0000256" key="3">
    <source>
        <dbReference type="ARBA" id="ARBA00022989"/>
    </source>
</evidence>
<reference evidence="8" key="1">
    <citation type="journal article" date="2019" name="Int. J. Syst. Evol. Microbiol.">
        <title>The Global Catalogue of Microorganisms (GCM) 10K type strain sequencing project: providing services to taxonomists for standard genome sequencing and annotation.</title>
        <authorList>
            <consortium name="The Broad Institute Genomics Platform"/>
            <consortium name="The Broad Institute Genome Sequencing Center for Infectious Disease"/>
            <person name="Wu L."/>
            <person name="Ma J."/>
        </authorList>
    </citation>
    <scope>NUCLEOTIDE SEQUENCE [LARGE SCALE GENOMIC DNA]</scope>
    <source>
        <strain evidence="8">NBRC 107710</strain>
    </source>
</reference>